<dbReference type="InterPro" id="IPR002421">
    <property type="entry name" value="5-3_exonuclease"/>
</dbReference>
<dbReference type="SUPFAM" id="SSF88723">
    <property type="entry name" value="PIN domain-like"/>
    <property type="match status" value="1"/>
</dbReference>
<keyword evidence="3" id="KW-0238">DNA-binding</keyword>
<gene>
    <name evidence="5" type="ORF">WJX75_009044</name>
</gene>
<reference evidence="5 6" key="1">
    <citation type="journal article" date="2024" name="Nat. Commun.">
        <title>Phylogenomics reveals the evolutionary origins of lichenization in chlorophyte algae.</title>
        <authorList>
            <person name="Puginier C."/>
            <person name="Libourel C."/>
            <person name="Otte J."/>
            <person name="Skaloud P."/>
            <person name="Haon M."/>
            <person name="Grisel S."/>
            <person name="Petersen M."/>
            <person name="Berrin J.G."/>
            <person name="Delaux P.M."/>
            <person name="Dal Grande F."/>
            <person name="Keller J."/>
        </authorList>
    </citation>
    <scope>NUCLEOTIDE SEQUENCE [LARGE SCALE GENOMIC DNA]</scope>
    <source>
        <strain evidence="5 6">SAG 216-7</strain>
    </source>
</reference>
<dbReference type="InterPro" id="IPR036279">
    <property type="entry name" value="5-3_exonuclease_C_sf"/>
</dbReference>
<dbReference type="Gene3D" id="3.40.50.1010">
    <property type="entry name" value="5'-nuclease"/>
    <property type="match status" value="1"/>
</dbReference>
<dbReference type="SMART" id="SM00279">
    <property type="entry name" value="HhH2"/>
    <property type="match status" value="1"/>
</dbReference>
<comment type="caution">
    <text evidence="5">The sequence shown here is derived from an EMBL/GenBank/DDBJ whole genome shotgun (WGS) entry which is preliminary data.</text>
</comment>
<dbReference type="InterPro" id="IPR038969">
    <property type="entry name" value="FEN"/>
</dbReference>
<dbReference type="InterPro" id="IPR008918">
    <property type="entry name" value="HhH2"/>
</dbReference>
<dbReference type="CDD" id="cd09859">
    <property type="entry name" value="PIN_53EXO"/>
    <property type="match status" value="1"/>
</dbReference>
<dbReference type="Pfam" id="PF01367">
    <property type="entry name" value="5_3_exonuc"/>
    <property type="match status" value="1"/>
</dbReference>
<dbReference type="EMBL" id="JALJOT010000005">
    <property type="protein sequence ID" value="KAK9915428.1"/>
    <property type="molecule type" value="Genomic_DNA"/>
</dbReference>
<dbReference type="Pfam" id="PF02739">
    <property type="entry name" value="5_3_exonuc_N"/>
    <property type="match status" value="1"/>
</dbReference>
<evidence type="ECO:0000259" key="4">
    <source>
        <dbReference type="SMART" id="SM00475"/>
    </source>
</evidence>
<dbReference type="InterPro" id="IPR020045">
    <property type="entry name" value="DNA_polI_H3TH"/>
</dbReference>
<dbReference type="CDD" id="cd09898">
    <property type="entry name" value="H3TH_53EXO"/>
    <property type="match status" value="1"/>
</dbReference>
<dbReference type="Proteomes" id="UP001491310">
    <property type="component" value="Unassembled WGS sequence"/>
</dbReference>
<dbReference type="InterPro" id="IPR020046">
    <property type="entry name" value="5-3_exonucl_a-hlix_arch_N"/>
</dbReference>
<keyword evidence="2" id="KW-0378">Hydrolase</keyword>
<proteinExistence type="predicted"/>
<dbReference type="PANTHER" id="PTHR42646">
    <property type="entry name" value="FLAP ENDONUCLEASE XNI"/>
    <property type="match status" value="1"/>
</dbReference>
<feature type="domain" description="5'-3' exonuclease" evidence="4">
    <location>
        <begin position="106"/>
        <end position="381"/>
    </location>
</feature>
<sequence length="423" mass="46185">MHLRSFNIASLCRQVASICTEQTRIGPNISRSLFSRSAVGDRSLSELQSCTTVAQLSSKPGGASSRRHLLGQDLLAQARVHSHYATSTSSASQATASPSGQNDYNRRLILVDAHALLYRSHFGFSGQRLATVSGEDTSISYGFLSTVLRLLEIQEPPTHFAVVMDHHGKTFRHEMYSDYKAQRPPMPDAMKLAIPKIQVLLEILSIPVLRVAGVEADDVIGTVAKRAIEDGFLVAIASPDKDFFQMLRPGLQLLRPPKKDARDGPGIVAGFVAYNSDAFREDYGIEPWQWPHVLGLMGDASDNVPGVKGIGSKGALALIQQYGTIEGVLSNASEVKRKSQREELQSVKGMQQASLSHKLVTIQSDVDLPPVRVPWESLELKAPKEENLAAIEKALGDLEFKQHSQRFTKIWAAMKAAASAASH</sequence>
<evidence type="ECO:0000313" key="6">
    <source>
        <dbReference type="Proteomes" id="UP001491310"/>
    </source>
</evidence>
<accession>A0ABR2YUF8</accession>
<dbReference type="SUPFAM" id="SSF47807">
    <property type="entry name" value="5' to 3' exonuclease, C-terminal subdomain"/>
    <property type="match status" value="1"/>
</dbReference>
<keyword evidence="6" id="KW-1185">Reference proteome</keyword>
<evidence type="ECO:0000256" key="2">
    <source>
        <dbReference type="ARBA" id="ARBA00022801"/>
    </source>
</evidence>
<dbReference type="Gene3D" id="1.10.150.20">
    <property type="entry name" value="5' to 3' exonuclease, C-terminal subdomain"/>
    <property type="match status" value="1"/>
</dbReference>
<evidence type="ECO:0000256" key="1">
    <source>
        <dbReference type="ARBA" id="ARBA00022722"/>
    </source>
</evidence>
<dbReference type="SMART" id="SM00475">
    <property type="entry name" value="53EXOc"/>
    <property type="match status" value="1"/>
</dbReference>
<dbReference type="PANTHER" id="PTHR42646:SF2">
    <property type="entry name" value="5'-3' EXONUCLEASE FAMILY PROTEIN"/>
    <property type="match status" value="1"/>
</dbReference>
<organism evidence="5 6">
    <name type="scientific">Coccomyxa subellipsoidea</name>
    <dbReference type="NCBI Taxonomy" id="248742"/>
    <lineage>
        <taxon>Eukaryota</taxon>
        <taxon>Viridiplantae</taxon>
        <taxon>Chlorophyta</taxon>
        <taxon>core chlorophytes</taxon>
        <taxon>Trebouxiophyceae</taxon>
        <taxon>Trebouxiophyceae incertae sedis</taxon>
        <taxon>Coccomyxaceae</taxon>
        <taxon>Coccomyxa</taxon>
    </lineage>
</organism>
<protein>
    <recommendedName>
        <fullName evidence="4">5'-3' exonuclease domain-containing protein</fullName>
    </recommendedName>
</protein>
<dbReference type="InterPro" id="IPR029060">
    <property type="entry name" value="PIN-like_dom_sf"/>
</dbReference>
<evidence type="ECO:0000256" key="3">
    <source>
        <dbReference type="ARBA" id="ARBA00023125"/>
    </source>
</evidence>
<evidence type="ECO:0000313" key="5">
    <source>
        <dbReference type="EMBL" id="KAK9915428.1"/>
    </source>
</evidence>
<name>A0ABR2YUF8_9CHLO</name>
<keyword evidence="1" id="KW-0540">Nuclease</keyword>